<protein>
    <submittedName>
        <fullName evidence="2">MFS transporter</fullName>
    </submittedName>
</protein>
<dbReference type="EMBL" id="CP075584">
    <property type="protein sequence ID" value="WBM80602.1"/>
    <property type="molecule type" value="Genomic_DNA"/>
</dbReference>
<gene>
    <name evidence="2" type="ORF">KIV56_04015</name>
</gene>
<sequence length="184" mass="19885">MFVRRVFYRWQFLAVLVLPAWLLIGASLFKSSGWAVLGSLFGGIILGLGLLAVALLFFARTEVRLERAVSWRDVGVLTLWHALIVASGFTAGASWLPFLVVLVGLAAFWFAIWELFASARSRMQAMMVLLDETARGGAPTGPGAAEHPSPVGFEPTPDPSIIVVREKADRLLTGPVLPGARIVA</sequence>
<keyword evidence="1" id="KW-0812">Transmembrane</keyword>
<proteinExistence type="predicted"/>
<feature type="transmembrane region" description="Helical" evidence="1">
    <location>
        <begin position="95"/>
        <end position="117"/>
    </location>
</feature>
<feature type="transmembrane region" description="Helical" evidence="1">
    <location>
        <begin position="35"/>
        <end position="59"/>
    </location>
</feature>
<evidence type="ECO:0000313" key="2">
    <source>
        <dbReference type="EMBL" id="WBM80602.1"/>
    </source>
</evidence>
<accession>A0ABY7NFQ4</accession>
<reference evidence="2 3" key="1">
    <citation type="submission" date="2021-05" db="EMBL/GenBank/DDBJ databases">
        <authorList>
            <person name="Kumar R."/>
            <person name="Kumar A."/>
            <person name="Mukhia S."/>
        </authorList>
    </citation>
    <scope>NUCLEOTIDE SEQUENCE [LARGE SCALE GENOMIC DNA]</scope>
    <source>
        <strain evidence="2 3">ERMR7:08</strain>
    </source>
</reference>
<keyword evidence="1" id="KW-1133">Transmembrane helix</keyword>
<feature type="transmembrane region" description="Helical" evidence="1">
    <location>
        <begin position="12"/>
        <end position="29"/>
    </location>
</feature>
<dbReference type="Proteomes" id="UP001212421">
    <property type="component" value="Chromosome"/>
</dbReference>
<evidence type="ECO:0000256" key="1">
    <source>
        <dbReference type="SAM" id="Phobius"/>
    </source>
</evidence>
<organism evidence="2 3">
    <name type="scientific">Cryobacterium breve</name>
    <dbReference type="NCBI Taxonomy" id="1259258"/>
    <lineage>
        <taxon>Bacteria</taxon>
        <taxon>Bacillati</taxon>
        <taxon>Actinomycetota</taxon>
        <taxon>Actinomycetes</taxon>
        <taxon>Micrococcales</taxon>
        <taxon>Microbacteriaceae</taxon>
        <taxon>Cryobacterium</taxon>
    </lineage>
</organism>
<evidence type="ECO:0000313" key="3">
    <source>
        <dbReference type="Proteomes" id="UP001212421"/>
    </source>
</evidence>
<keyword evidence="1" id="KW-0472">Membrane</keyword>
<name>A0ABY7NFQ4_9MICO</name>
<feature type="transmembrane region" description="Helical" evidence="1">
    <location>
        <begin position="71"/>
        <end position="89"/>
    </location>
</feature>
<keyword evidence="3" id="KW-1185">Reference proteome</keyword>
<dbReference type="RefSeq" id="WP_281535267.1">
    <property type="nucleotide sequence ID" value="NZ_CP075584.1"/>
</dbReference>